<dbReference type="Proteomes" id="UP001596012">
    <property type="component" value="Unassembled WGS sequence"/>
</dbReference>
<evidence type="ECO:0000313" key="1">
    <source>
        <dbReference type="EMBL" id="MFC4463760.1"/>
    </source>
</evidence>
<reference evidence="2" key="1">
    <citation type="journal article" date="2019" name="Int. J. Syst. Evol. Microbiol.">
        <title>The Global Catalogue of Microorganisms (GCM) 10K type strain sequencing project: providing services to taxonomists for standard genome sequencing and annotation.</title>
        <authorList>
            <consortium name="The Broad Institute Genomics Platform"/>
            <consortium name="The Broad Institute Genome Sequencing Center for Infectious Disease"/>
            <person name="Wu L."/>
            <person name="Ma J."/>
        </authorList>
    </citation>
    <scope>NUCLEOTIDE SEQUENCE [LARGE SCALE GENOMIC DNA]</scope>
    <source>
        <strain evidence="2">DT43</strain>
    </source>
</reference>
<protein>
    <submittedName>
        <fullName evidence="1">Uncharacterized protein</fullName>
    </submittedName>
</protein>
<proteinExistence type="predicted"/>
<dbReference type="RefSeq" id="WP_386337307.1">
    <property type="nucleotide sequence ID" value="NZ_JBHSFG010000009.1"/>
</dbReference>
<comment type="caution">
    <text evidence="1">The sequence shown here is derived from an EMBL/GenBank/DDBJ whole genome shotgun (WGS) entry which is preliminary data.</text>
</comment>
<gene>
    <name evidence="1" type="ORF">ACFPH6_04040</name>
</gene>
<evidence type="ECO:0000313" key="2">
    <source>
        <dbReference type="Proteomes" id="UP001596012"/>
    </source>
</evidence>
<sequence>MTSTLNTAAWTTLLTVALVAAVLSGTSGAVWMQNGQSAQFTHASGSSPRTHCC</sequence>
<keyword evidence="2" id="KW-1185">Reference proteome</keyword>
<name>A0ABV8YHP3_9ACTN</name>
<dbReference type="EMBL" id="JBHSFG010000009">
    <property type="protein sequence ID" value="MFC4463760.1"/>
    <property type="molecule type" value="Genomic_DNA"/>
</dbReference>
<accession>A0ABV8YHP3</accession>
<organism evidence="1 2">
    <name type="scientific">Streptomyces xiangluensis</name>
    <dbReference type="NCBI Taxonomy" id="2665720"/>
    <lineage>
        <taxon>Bacteria</taxon>
        <taxon>Bacillati</taxon>
        <taxon>Actinomycetota</taxon>
        <taxon>Actinomycetes</taxon>
        <taxon>Kitasatosporales</taxon>
        <taxon>Streptomycetaceae</taxon>
        <taxon>Streptomyces</taxon>
    </lineage>
</organism>